<evidence type="ECO:0000313" key="2">
    <source>
        <dbReference type="Proteomes" id="UP000283295"/>
    </source>
</evidence>
<proteinExistence type="predicted"/>
<name>A0A412ITS9_9FIRM</name>
<comment type="caution">
    <text evidence="1">The sequence shown here is derived from an EMBL/GenBank/DDBJ whole genome shotgun (WGS) entry which is preliminary data.</text>
</comment>
<dbReference type="EMBL" id="QRVK01000006">
    <property type="protein sequence ID" value="RGS43537.1"/>
    <property type="molecule type" value="Genomic_DNA"/>
</dbReference>
<accession>A0A412ITS9</accession>
<sequence>MTLTDTRKALQDILEEATATDCAVCYVTDADEETLRSAIRAIDDVKKMQGMLKTAVDEIEKLMKDLCHATTPDSKYSPCADCSYNRCCMDRENYVTGVRWIHRGEFEDTWEKGA</sequence>
<organism evidence="1 2">
    <name type="scientific">Coprococcus eutactus</name>
    <dbReference type="NCBI Taxonomy" id="33043"/>
    <lineage>
        <taxon>Bacteria</taxon>
        <taxon>Bacillati</taxon>
        <taxon>Bacillota</taxon>
        <taxon>Clostridia</taxon>
        <taxon>Lachnospirales</taxon>
        <taxon>Lachnospiraceae</taxon>
        <taxon>Coprococcus</taxon>
    </lineage>
</organism>
<evidence type="ECO:0000313" key="1">
    <source>
        <dbReference type="EMBL" id="RGS43537.1"/>
    </source>
</evidence>
<gene>
    <name evidence="1" type="ORF">DWX94_04255</name>
</gene>
<reference evidence="1 2" key="1">
    <citation type="submission" date="2018-08" db="EMBL/GenBank/DDBJ databases">
        <title>A genome reference for cultivated species of the human gut microbiota.</title>
        <authorList>
            <person name="Zou Y."/>
            <person name="Xue W."/>
            <person name="Luo G."/>
        </authorList>
    </citation>
    <scope>NUCLEOTIDE SEQUENCE [LARGE SCALE GENOMIC DNA]</scope>
    <source>
        <strain evidence="1 2">AF22-21</strain>
    </source>
</reference>
<dbReference type="Proteomes" id="UP000283295">
    <property type="component" value="Unassembled WGS sequence"/>
</dbReference>
<dbReference type="AlphaFoldDB" id="A0A412ITS9"/>
<protein>
    <submittedName>
        <fullName evidence="1">Uncharacterized protein</fullName>
    </submittedName>
</protein>